<dbReference type="Pfam" id="PF00578">
    <property type="entry name" value="AhpC-TSA"/>
    <property type="match status" value="1"/>
</dbReference>
<keyword evidence="1" id="KW-0676">Redox-active center</keyword>
<dbReference type="STRING" id="1121449.SAMN02745704_00646"/>
<evidence type="ECO:0000256" key="2">
    <source>
        <dbReference type="SAM" id="SignalP"/>
    </source>
</evidence>
<dbReference type="OrthoDB" id="9809746at2"/>
<evidence type="ECO:0000313" key="4">
    <source>
        <dbReference type="EMBL" id="SKA74354.1"/>
    </source>
</evidence>
<accession>A0A1T4WAK7</accession>
<feature type="signal peptide" evidence="2">
    <location>
        <begin position="1"/>
        <end position="26"/>
    </location>
</feature>
<feature type="domain" description="Thioredoxin" evidence="3">
    <location>
        <begin position="52"/>
        <end position="203"/>
    </location>
</feature>
<dbReference type="GO" id="GO:0016491">
    <property type="term" value="F:oxidoreductase activity"/>
    <property type="evidence" value="ECO:0007669"/>
    <property type="project" value="InterPro"/>
</dbReference>
<keyword evidence="5" id="KW-1185">Reference proteome</keyword>
<dbReference type="Proteomes" id="UP000190027">
    <property type="component" value="Unassembled WGS sequence"/>
</dbReference>
<dbReference type="PANTHER" id="PTHR43110">
    <property type="entry name" value="THIOL PEROXIDASE"/>
    <property type="match status" value="1"/>
</dbReference>
<proteinExistence type="predicted"/>
<dbReference type="InterPro" id="IPR036249">
    <property type="entry name" value="Thioredoxin-like_sf"/>
</dbReference>
<dbReference type="InterPro" id="IPR000866">
    <property type="entry name" value="AhpC/TSA"/>
</dbReference>
<reference evidence="4 5" key="1">
    <citation type="submission" date="2017-02" db="EMBL/GenBank/DDBJ databases">
        <authorList>
            <person name="Peterson S.W."/>
        </authorList>
    </citation>
    <scope>NUCLEOTIDE SEQUENCE [LARGE SCALE GENOMIC DNA]</scope>
    <source>
        <strain evidence="4 5">DSM 16080</strain>
    </source>
</reference>
<dbReference type="PANTHER" id="PTHR43110:SF1">
    <property type="entry name" value="THIOL PEROXIDASE"/>
    <property type="match status" value="1"/>
</dbReference>
<protein>
    <submittedName>
        <fullName evidence="4">Peroxiredoxin</fullName>
    </submittedName>
</protein>
<dbReference type="InterPro" id="IPR050455">
    <property type="entry name" value="Tpx_Peroxidase_subfamily"/>
</dbReference>
<evidence type="ECO:0000313" key="5">
    <source>
        <dbReference type="Proteomes" id="UP000190027"/>
    </source>
</evidence>
<name>A0A1T4WAK7_9BACT</name>
<dbReference type="CDD" id="cd03018">
    <property type="entry name" value="PRX_AhpE_like"/>
    <property type="match status" value="1"/>
</dbReference>
<keyword evidence="2" id="KW-0732">Signal</keyword>
<dbReference type="Gene3D" id="3.40.30.10">
    <property type="entry name" value="Glutaredoxin"/>
    <property type="match status" value="1"/>
</dbReference>
<organism evidence="4 5">
    <name type="scientific">Paucidesulfovibrio gracilis DSM 16080</name>
    <dbReference type="NCBI Taxonomy" id="1121449"/>
    <lineage>
        <taxon>Bacteria</taxon>
        <taxon>Pseudomonadati</taxon>
        <taxon>Thermodesulfobacteriota</taxon>
        <taxon>Desulfovibrionia</taxon>
        <taxon>Desulfovibrionales</taxon>
        <taxon>Desulfovibrionaceae</taxon>
        <taxon>Paucidesulfovibrio</taxon>
    </lineage>
</organism>
<dbReference type="AlphaFoldDB" id="A0A1T4WAK7"/>
<sequence>MSRKPYTNLLLLLLFTLLASMPMANSARADHATKPGHYDLGKLAPQDSELKVHPGDMAPDFALPSLHHGMVRLSDYRGKQNVLLSFVPAAWTPVCSGQWPGYNLALPLFRKHGTEVIGISVDNLPSLSAWTNAMHGLEFPVLSDFHPHGGVANRYGILRSDGMSERALFLIDKQGVVRFVDVHDINKRPELGKIMQEVEKLSPADKK</sequence>
<dbReference type="PROSITE" id="PS51352">
    <property type="entry name" value="THIOREDOXIN_2"/>
    <property type="match status" value="1"/>
</dbReference>
<gene>
    <name evidence="4" type="ORF">SAMN02745704_00646</name>
</gene>
<evidence type="ECO:0000256" key="1">
    <source>
        <dbReference type="ARBA" id="ARBA00023284"/>
    </source>
</evidence>
<evidence type="ECO:0000259" key="3">
    <source>
        <dbReference type="PROSITE" id="PS51352"/>
    </source>
</evidence>
<dbReference type="RefSeq" id="WP_078716214.1">
    <property type="nucleotide sequence ID" value="NZ_FUYC01000002.1"/>
</dbReference>
<dbReference type="InterPro" id="IPR013766">
    <property type="entry name" value="Thioredoxin_domain"/>
</dbReference>
<feature type="chain" id="PRO_5013205081" evidence="2">
    <location>
        <begin position="27"/>
        <end position="207"/>
    </location>
</feature>
<dbReference type="EMBL" id="FUYC01000002">
    <property type="protein sequence ID" value="SKA74354.1"/>
    <property type="molecule type" value="Genomic_DNA"/>
</dbReference>
<dbReference type="SUPFAM" id="SSF52833">
    <property type="entry name" value="Thioredoxin-like"/>
    <property type="match status" value="1"/>
</dbReference>
<dbReference type="GO" id="GO:0016209">
    <property type="term" value="F:antioxidant activity"/>
    <property type="evidence" value="ECO:0007669"/>
    <property type="project" value="InterPro"/>
</dbReference>